<name>X1FKD2_9ZZZZ</name>
<sequence>MGMKDLGENLFVLDAIRAKQNSATEYNARSNGTLKTAGVIDLADYNYPKEILIQVSVGA</sequence>
<comment type="caution">
    <text evidence="1">The sequence shown here is derived from an EMBL/GenBank/DDBJ whole genome shotgun (WGS) entry which is preliminary data.</text>
</comment>
<evidence type="ECO:0000313" key="1">
    <source>
        <dbReference type="EMBL" id="GAH21243.1"/>
    </source>
</evidence>
<feature type="non-terminal residue" evidence="1">
    <location>
        <position position="59"/>
    </location>
</feature>
<reference evidence="1" key="1">
    <citation type="journal article" date="2014" name="Front. Microbiol.">
        <title>High frequency of phylogenetically diverse reductive dehalogenase-homologous genes in deep subseafloor sedimentary metagenomes.</title>
        <authorList>
            <person name="Kawai M."/>
            <person name="Futagami T."/>
            <person name="Toyoda A."/>
            <person name="Takaki Y."/>
            <person name="Nishi S."/>
            <person name="Hori S."/>
            <person name="Arai W."/>
            <person name="Tsubouchi T."/>
            <person name="Morono Y."/>
            <person name="Uchiyama I."/>
            <person name="Ito T."/>
            <person name="Fujiyama A."/>
            <person name="Inagaki F."/>
            <person name="Takami H."/>
        </authorList>
    </citation>
    <scope>NUCLEOTIDE SEQUENCE</scope>
    <source>
        <strain evidence="1">Expedition CK06-06</strain>
    </source>
</reference>
<protein>
    <submittedName>
        <fullName evidence="1">Uncharacterized protein</fullName>
    </submittedName>
</protein>
<dbReference type="EMBL" id="BART01040861">
    <property type="protein sequence ID" value="GAH21243.1"/>
    <property type="molecule type" value="Genomic_DNA"/>
</dbReference>
<proteinExistence type="predicted"/>
<organism evidence="1">
    <name type="scientific">marine sediment metagenome</name>
    <dbReference type="NCBI Taxonomy" id="412755"/>
    <lineage>
        <taxon>unclassified sequences</taxon>
        <taxon>metagenomes</taxon>
        <taxon>ecological metagenomes</taxon>
    </lineage>
</organism>
<dbReference type="AlphaFoldDB" id="X1FKD2"/>
<gene>
    <name evidence="1" type="ORF">S01H4_66199</name>
</gene>
<accession>X1FKD2</accession>